<keyword evidence="4" id="KW-1185">Reference proteome</keyword>
<reference evidence="4" key="1">
    <citation type="submission" date="2016-12" db="EMBL/GenBank/DDBJ databases">
        <authorList>
            <person name="Varghese N."/>
            <person name="Submissions S."/>
        </authorList>
    </citation>
    <scope>NUCLEOTIDE SEQUENCE [LARGE SCALE GENOMIC DNA]</scope>
    <source>
        <strain evidence="4">DSM 11544</strain>
    </source>
</reference>
<dbReference type="STRING" id="1121395.SAMN02745215_02626"/>
<gene>
    <name evidence="3" type="ORF">SAMN02745215_02626</name>
</gene>
<evidence type="ECO:0000259" key="2">
    <source>
        <dbReference type="SMART" id="SM00900"/>
    </source>
</evidence>
<evidence type="ECO:0000313" key="4">
    <source>
        <dbReference type="Proteomes" id="UP000184010"/>
    </source>
</evidence>
<evidence type="ECO:0000256" key="1">
    <source>
        <dbReference type="SAM" id="SignalP"/>
    </source>
</evidence>
<dbReference type="EMBL" id="FRDN01000008">
    <property type="protein sequence ID" value="SHN75146.1"/>
    <property type="molecule type" value="Genomic_DNA"/>
</dbReference>
<organism evidence="3 4">
    <name type="scientific">Desulfitobacterium chlororespirans DSM 11544</name>
    <dbReference type="NCBI Taxonomy" id="1121395"/>
    <lineage>
        <taxon>Bacteria</taxon>
        <taxon>Bacillati</taxon>
        <taxon>Bacillota</taxon>
        <taxon>Clostridia</taxon>
        <taxon>Eubacteriales</taxon>
        <taxon>Desulfitobacteriaceae</taxon>
        <taxon>Desulfitobacterium</taxon>
    </lineage>
</organism>
<dbReference type="GO" id="GO:0010181">
    <property type="term" value="F:FMN binding"/>
    <property type="evidence" value="ECO:0007669"/>
    <property type="project" value="InterPro"/>
</dbReference>
<dbReference type="Gene3D" id="3.90.1010.20">
    <property type="match status" value="1"/>
</dbReference>
<protein>
    <submittedName>
        <fullName evidence="3">FMN-binding domain-containing protein</fullName>
    </submittedName>
</protein>
<dbReference type="PROSITE" id="PS51257">
    <property type="entry name" value="PROKAR_LIPOPROTEIN"/>
    <property type="match status" value="1"/>
</dbReference>
<dbReference type="Pfam" id="PF04205">
    <property type="entry name" value="FMN_bind"/>
    <property type="match status" value="1"/>
</dbReference>
<dbReference type="Proteomes" id="UP000184010">
    <property type="component" value="Unassembled WGS sequence"/>
</dbReference>
<feature type="domain" description="FMN-binding" evidence="2">
    <location>
        <begin position="45"/>
        <end position="119"/>
    </location>
</feature>
<evidence type="ECO:0000313" key="3">
    <source>
        <dbReference type="EMBL" id="SHN75146.1"/>
    </source>
</evidence>
<feature type="signal peptide" evidence="1">
    <location>
        <begin position="1"/>
        <end position="30"/>
    </location>
</feature>
<name>A0A1M7TWQ3_9FIRM</name>
<dbReference type="GO" id="GO:0016020">
    <property type="term" value="C:membrane"/>
    <property type="evidence" value="ECO:0007669"/>
    <property type="project" value="InterPro"/>
</dbReference>
<proteinExistence type="predicted"/>
<feature type="chain" id="PRO_5038332110" evidence="1">
    <location>
        <begin position="31"/>
        <end position="121"/>
    </location>
</feature>
<dbReference type="RefSeq" id="WP_072773005.1">
    <property type="nucleotide sequence ID" value="NZ_FRDN01000008.1"/>
</dbReference>
<sequence length="121" mass="12247">MKNTKMIALMGVVLSTVVLLTGCGSQSADAGLYKDGTYEGSSDKGIHPGLKVSVTVQGGKIAEVAVVENQETPGVGSMAIEALPAKIVEAQSTEVEAVSGASLSSAAIKEAVDKALEQAKK</sequence>
<keyword evidence="1" id="KW-0732">Signal</keyword>
<dbReference type="AlphaFoldDB" id="A0A1M7TWQ3"/>
<accession>A0A1M7TWQ3</accession>
<dbReference type="InterPro" id="IPR007329">
    <property type="entry name" value="FMN-bd"/>
</dbReference>
<dbReference type="SMART" id="SM00900">
    <property type="entry name" value="FMN_bind"/>
    <property type="match status" value="1"/>
</dbReference>